<dbReference type="EMBL" id="KZ293743">
    <property type="protein sequence ID" value="PBK80518.1"/>
    <property type="molecule type" value="Genomic_DNA"/>
</dbReference>
<evidence type="ECO:0000313" key="3">
    <source>
        <dbReference type="Proteomes" id="UP000217790"/>
    </source>
</evidence>
<dbReference type="STRING" id="47427.A0A2H3CQ22"/>
<proteinExistence type="predicted"/>
<feature type="region of interest" description="Disordered" evidence="1">
    <location>
        <begin position="1"/>
        <end position="43"/>
    </location>
</feature>
<dbReference type="AlphaFoldDB" id="A0A2H3CQ22"/>
<name>A0A2H3CQ22_ARMGA</name>
<dbReference type="OrthoDB" id="550575at2759"/>
<evidence type="ECO:0000256" key="1">
    <source>
        <dbReference type="SAM" id="MobiDB-lite"/>
    </source>
</evidence>
<protein>
    <recommendedName>
        <fullName evidence="4">RNI-like protein</fullName>
    </recommendedName>
</protein>
<dbReference type="InParanoid" id="A0A2H3CQ22"/>
<gene>
    <name evidence="2" type="ORF">ARMGADRAFT_1171801</name>
</gene>
<evidence type="ECO:0000313" key="2">
    <source>
        <dbReference type="EMBL" id="PBK80518.1"/>
    </source>
</evidence>
<dbReference type="PANTHER" id="PTHR35587:SF4">
    <property type="match status" value="1"/>
</dbReference>
<organism evidence="2 3">
    <name type="scientific">Armillaria gallica</name>
    <name type="common">Bulbous honey fungus</name>
    <name type="synonym">Armillaria bulbosa</name>
    <dbReference type="NCBI Taxonomy" id="47427"/>
    <lineage>
        <taxon>Eukaryota</taxon>
        <taxon>Fungi</taxon>
        <taxon>Dikarya</taxon>
        <taxon>Basidiomycota</taxon>
        <taxon>Agaricomycotina</taxon>
        <taxon>Agaricomycetes</taxon>
        <taxon>Agaricomycetidae</taxon>
        <taxon>Agaricales</taxon>
        <taxon>Marasmiineae</taxon>
        <taxon>Physalacriaceae</taxon>
        <taxon>Armillaria</taxon>
    </lineage>
</organism>
<sequence length="335" mass="36340">MSSAAAPSIFGSAPAPRRGSNSSDSSPTAGAVTRTSLGPGGVGKQREALKLRLDLNLEVEISIKAKVNGDITLSLFSTFYHRHTTMPPSRKGRSGGFSPYAMMGMGGRSSKPAPAPKTFKKVTAEFNGDIKNPPEGWDQTKLDAPKVDTLKFGRDFSINDAVLESLIARPALCARLTTFLAGDNETGSGVYVSEGAFVRFIRMCPEMRLMRLESHTSLGQDALLAILESCPKIEALHISGHDRSHGRIDDKALTAVAAACDANPSLGVKLRDLTLHDQSVYEKGVKKLQKARRLVIVRTGDTPRQHAYSRDAEYCAYRGGKMVFGAVETSKYHWW</sequence>
<dbReference type="Gene3D" id="3.80.10.10">
    <property type="entry name" value="Ribonuclease Inhibitor"/>
    <property type="match status" value="1"/>
</dbReference>
<dbReference type="Proteomes" id="UP000217790">
    <property type="component" value="Unassembled WGS sequence"/>
</dbReference>
<feature type="compositionally biased region" description="Polar residues" evidence="1">
    <location>
        <begin position="19"/>
        <end position="36"/>
    </location>
</feature>
<dbReference type="PANTHER" id="PTHR35587">
    <property type="entry name" value="EXPRESSED PROTEIN"/>
    <property type="match status" value="1"/>
</dbReference>
<keyword evidence="3" id="KW-1185">Reference proteome</keyword>
<reference evidence="3" key="1">
    <citation type="journal article" date="2017" name="Nat. Ecol. Evol.">
        <title>Genome expansion and lineage-specific genetic innovations in the forest pathogenic fungi Armillaria.</title>
        <authorList>
            <person name="Sipos G."/>
            <person name="Prasanna A.N."/>
            <person name="Walter M.C."/>
            <person name="O'Connor E."/>
            <person name="Balint B."/>
            <person name="Krizsan K."/>
            <person name="Kiss B."/>
            <person name="Hess J."/>
            <person name="Varga T."/>
            <person name="Slot J."/>
            <person name="Riley R."/>
            <person name="Boka B."/>
            <person name="Rigling D."/>
            <person name="Barry K."/>
            <person name="Lee J."/>
            <person name="Mihaltcheva S."/>
            <person name="LaButti K."/>
            <person name="Lipzen A."/>
            <person name="Waldron R."/>
            <person name="Moloney N.M."/>
            <person name="Sperisen C."/>
            <person name="Kredics L."/>
            <person name="Vagvoelgyi C."/>
            <person name="Patrignani A."/>
            <person name="Fitzpatrick D."/>
            <person name="Nagy I."/>
            <person name="Doyle S."/>
            <person name="Anderson J.B."/>
            <person name="Grigoriev I.V."/>
            <person name="Gueldener U."/>
            <person name="Muensterkoetter M."/>
            <person name="Nagy L.G."/>
        </authorList>
    </citation>
    <scope>NUCLEOTIDE SEQUENCE [LARGE SCALE GENOMIC DNA]</scope>
    <source>
        <strain evidence="3">Ar21-2</strain>
    </source>
</reference>
<evidence type="ECO:0008006" key="4">
    <source>
        <dbReference type="Google" id="ProtNLM"/>
    </source>
</evidence>
<accession>A0A2H3CQ22</accession>
<dbReference type="InterPro" id="IPR032675">
    <property type="entry name" value="LRR_dom_sf"/>
</dbReference>
<dbReference type="OMA" id="LESCPKI"/>